<accession>A0A655YBD7</accession>
<reference evidence="1 2" key="1">
    <citation type="submission" date="2015-07" db="EMBL/GenBank/DDBJ databases">
        <authorList>
            <consortium name="Pathogen Informatics"/>
        </authorList>
    </citation>
    <scope>NUCLEOTIDE SEQUENCE [LARGE SCALE GENOMIC DNA]</scope>
    <source>
        <strain evidence="1 2">A325</strain>
    </source>
</reference>
<organism evidence="1 2">
    <name type="scientific">Vibrio cholerae</name>
    <dbReference type="NCBI Taxonomy" id="666"/>
    <lineage>
        <taxon>Bacteria</taxon>
        <taxon>Pseudomonadati</taxon>
        <taxon>Pseudomonadota</taxon>
        <taxon>Gammaproteobacteria</taxon>
        <taxon>Vibrionales</taxon>
        <taxon>Vibrionaceae</taxon>
        <taxon>Vibrio</taxon>
    </lineage>
</organism>
<name>A0A655YBD7_VIBCL</name>
<dbReference type="Proteomes" id="UP000046067">
    <property type="component" value="Unassembled WGS sequence"/>
</dbReference>
<dbReference type="EMBL" id="CWQJ01000015">
    <property type="protein sequence ID" value="CSC35745.1"/>
    <property type="molecule type" value="Genomic_DNA"/>
</dbReference>
<dbReference type="AlphaFoldDB" id="A0A655YBD7"/>
<proteinExistence type="predicted"/>
<sequence length="53" mass="5875">MITTMVVMLTVKSVCWLIRLVIMPAGAETNTTPTRSSNTMAKMFIKCFAPLPK</sequence>
<evidence type="ECO:0000313" key="2">
    <source>
        <dbReference type="Proteomes" id="UP000046067"/>
    </source>
</evidence>
<evidence type="ECO:0000313" key="1">
    <source>
        <dbReference type="EMBL" id="CSC35745.1"/>
    </source>
</evidence>
<gene>
    <name evidence="1" type="ORF">ERS013201_02421</name>
</gene>
<protein>
    <submittedName>
        <fullName evidence="1">Uncharacterized protein</fullName>
    </submittedName>
</protein>